<feature type="transmembrane region" description="Helical" evidence="7">
    <location>
        <begin position="430"/>
        <end position="450"/>
    </location>
</feature>
<evidence type="ECO:0000313" key="8">
    <source>
        <dbReference type="EMBL" id="MBP2331792.1"/>
    </source>
</evidence>
<evidence type="ECO:0000256" key="7">
    <source>
        <dbReference type="SAM" id="Phobius"/>
    </source>
</evidence>
<evidence type="ECO:0000313" key="9">
    <source>
        <dbReference type="Proteomes" id="UP001519305"/>
    </source>
</evidence>
<dbReference type="EMBL" id="JAGINY010000001">
    <property type="protein sequence ID" value="MBP2331792.1"/>
    <property type="molecule type" value="Genomic_DNA"/>
</dbReference>
<gene>
    <name evidence="8" type="ORF">JOF33_000491</name>
</gene>
<dbReference type="RefSeq" id="WP_209652035.1">
    <property type="nucleotide sequence ID" value="NZ_CP047357.1"/>
</dbReference>
<organism evidence="8 9">
    <name type="scientific">Corynebacterium freneyi</name>
    <dbReference type="NCBI Taxonomy" id="134034"/>
    <lineage>
        <taxon>Bacteria</taxon>
        <taxon>Bacillati</taxon>
        <taxon>Actinomycetota</taxon>
        <taxon>Actinomycetes</taxon>
        <taxon>Mycobacteriales</taxon>
        <taxon>Corynebacteriaceae</taxon>
        <taxon>Corynebacterium</taxon>
    </lineage>
</organism>
<dbReference type="Pfam" id="PF00960">
    <property type="entry name" value="Neocarzinostat"/>
    <property type="match status" value="1"/>
</dbReference>
<proteinExistence type="inferred from homology"/>
<evidence type="ECO:0000256" key="5">
    <source>
        <dbReference type="ARBA" id="ARBA00023157"/>
    </source>
</evidence>
<feature type="compositionally biased region" description="Low complexity" evidence="6">
    <location>
        <begin position="48"/>
        <end position="64"/>
    </location>
</feature>
<evidence type="ECO:0000256" key="6">
    <source>
        <dbReference type="SAM" id="MobiDB-lite"/>
    </source>
</evidence>
<feature type="region of interest" description="Disordered" evidence="6">
    <location>
        <begin position="1"/>
        <end position="22"/>
    </location>
</feature>
<dbReference type="InterPro" id="IPR002186">
    <property type="entry name" value="Neocarzinostatin_fam"/>
</dbReference>
<keyword evidence="7" id="KW-1133">Transmembrane helix</keyword>
<comment type="similarity">
    <text evidence="1">Belongs to the neocarzinostatin family.</text>
</comment>
<feature type="compositionally biased region" description="Low complexity" evidence="6">
    <location>
        <begin position="411"/>
        <end position="422"/>
    </location>
</feature>
<evidence type="ECO:0000256" key="4">
    <source>
        <dbReference type="ARBA" id="ARBA00023125"/>
    </source>
</evidence>
<evidence type="ECO:0000256" key="2">
    <source>
        <dbReference type="ARBA" id="ARBA00022529"/>
    </source>
</evidence>
<feature type="region of interest" description="Disordered" evidence="6">
    <location>
        <begin position="48"/>
        <end position="98"/>
    </location>
</feature>
<reference evidence="8 9" key="1">
    <citation type="submission" date="2021-03" db="EMBL/GenBank/DDBJ databases">
        <title>Sequencing the genomes of 1000 actinobacteria strains.</title>
        <authorList>
            <person name="Klenk H.-P."/>
        </authorList>
    </citation>
    <scope>NUCLEOTIDE SEQUENCE [LARGE SCALE GENOMIC DNA]</scope>
    <source>
        <strain evidence="8 9">DSM 44506</strain>
    </source>
</reference>
<evidence type="ECO:0000256" key="1">
    <source>
        <dbReference type="ARBA" id="ARBA00010648"/>
    </source>
</evidence>
<evidence type="ECO:0008006" key="10">
    <source>
        <dbReference type="Google" id="ProtNLM"/>
    </source>
</evidence>
<keyword evidence="5" id="KW-1015">Disulfide bond</keyword>
<keyword evidence="4" id="KW-0238">DNA-binding</keyword>
<feature type="compositionally biased region" description="Low complexity" evidence="6">
    <location>
        <begin position="363"/>
        <end position="372"/>
    </location>
</feature>
<keyword evidence="9" id="KW-1185">Reference proteome</keyword>
<feature type="compositionally biased region" description="Low complexity" evidence="6">
    <location>
        <begin position="71"/>
        <end position="83"/>
    </location>
</feature>
<sequence>MTVPAPHRACSPATDARPTAGRRHLRLPLAAIAVGAVVMIGGGPLPTPTAGATPGPPASLASPLLSPPSLPGGFPALPFPGGAADRDASDGPRFTLSARDGLDDDSVLTITGAGYAPGENIYVTQTIEKPASGYPQTYGEAVKVSVDDAGAFTTELPVDVTFGDVDCRTTQCYVATFTAFPKLADRSQDVWEPIHFDGAATPAAPAESGPAGSPAAPTRPGAPAATAPSPSTGGAPAATASAHGPSVTLSTNQIAATGVTSITVTGTGFATTGPGIYVGVAEKAKFSHTDASAFGAVNYVKTAEMGADGSFTTIVDVEPVFAAGNCIDNACAMFTFAAHGSSDRSQDTVTDLVVGGTAEEKAAASAAAPATTGTGGKAGSKPVGSKSTPGTGSGQPPGLGTGTGADEAADDAATTTEATLAASGSPMATLSAGLIGAVTGAALFGAGMLLGRRTRRTDSDG</sequence>
<feature type="region of interest" description="Disordered" evidence="6">
    <location>
        <begin position="199"/>
        <end position="244"/>
    </location>
</feature>
<feature type="region of interest" description="Disordered" evidence="6">
    <location>
        <begin position="363"/>
        <end position="423"/>
    </location>
</feature>
<feature type="compositionally biased region" description="Gly residues" evidence="6">
    <location>
        <begin position="391"/>
        <end position="403"/>
    </location>
</feature>
<dbReference type="InterPro" id="IPR027273">
    <property type="entry name" value="Neocarzinostatin-like"/>
</dbReference>
<protein>
    <recommendedName>
        <fullName evidence="10">IPT/TIG domain-containing protein</fullName>
    </recommendedName>
</protein>
<feature type="compositionally biased region" description="Low complexity" evidence="6">
    <location>
        <begin position="379"/>
        <end position="390"/>
    </location>
</feature>
<keyword evidence="2" id="KW-0929">Antimicrobial</keyword>
<keyword evidence="7" id="KW-0812">Transmembrane</keyword>
<dbReference type="SUPFAM" id="SSF49319">
    <property type="entry name" value="Actinoxanthin-like"/>
    <property type="match status" value="1"/>
</dbReference>
<dbReference type="Proteomes" id="UP001519305">
    <property type="component" value="Unassembled WGS sequence"/>
</dbReference>
<dbReference type="Gene3D" id="2.60.40.230">
    <property type="entry name" value="Neocarzinostatin-like"/>
    <property type="match status" value="2"/>
</dbReference>
<name>A0ABS4U561_9CORY</name>
<comment type="caution">
    <text evidence="8">The sequence shown here is derived from an EMBL/GenBank/DDBJ whole genome shotgun (WGS) entry which is preliminary data.</text>
</comment>
<keyword evidence="3" id="KW-0044">Antibiotic</keyword>
<evidence type="ECO:0000256" key="3">
    <source>
        <dbReference type="ARBA" id="ARBA00023022"/>
    </source>
</evidence>
<keyword evidence="7" id="KW-0472">Membrane</keyword>
<accession>A0ABS4U561</accession>